<evidence type="ECO:0000313" key="2">
    <source>
        <dbReference type="EMBL" id="OBS80672.1"/>
    </source>
</evidence>
<name>A0A1A6HSH2_NEOLE</name>
<organism evidence="2 3">
    <name type="scientific">Neotoma lepida</name>
    <name type="common">Desert woodrat</name>
    <dbReference type="NCBI Taxonomy" id="56216"/>
    <lineage>
        <taxon>Eukaryota</taxon>
        <taxon>Metazoa</taxon>
        <taxon>Chordata</taxon>
        <taxon>Craniata</taxon>
        <taxon>Vertebrata</taxon>
        <taxon>Euteleostomi</taxon>
        <taxon>Mammalia</taxon>
        <taxon>Eutheria</taxon>
        <taxon>Euarchontoglires</taxon>
        <taxon>Glires</taxon>
        <taxon>Rodentia</taxon>
        <taxon>Myomorpha</taxon>
        <taxon>Muroidea</taxon>
        <taxon>Cricetidae</taxon>
        <taxon>Neotominae</taxon>
        <taxon>Neotoma</taxon>
    </lineage>
</organism>
<sequence length="360" mass="38005">MAARAAEGKQEAGSTQRRQQQQQQPPRAPAGRQAGDGRAGKSAGQAYTSMLASAEWVLAPGHRLAMKGSIMNLFLLPLSSRPARRARLPRVPTLRKGKRGLRATARGMNAGQGRQPVPSAVRSFLGRRSARPRPAAGLVQAPRRCAAGPTEPALSGPGGPIAPNAQETHVLTCEVELLVPSVREQGFVLVQEGTGLLHAQPEEHNTRQGPKHVPLGTTDHPRATSWSGAAGNATSLEYFRATQGESQPYKARAHNLGQEALSTLPALRLLLSFCSGRVINSQDTSEGPSRATIPHLVWAEEETRVPTPGANPSGGVGEMLSPPPWLRALSWGDMVGDSSMYGMVSEPSGGPFCSSCPSAS</sequence>
<proteinExistence type="predicted"/>
<dbReference type="Proteomes" id="UP000092124">
    <property type="component" value="Unassembled WGS sequence"/>
</dbReference>
<evidence type="ECO:0000256" key="1">
    <source>
        <dbReference type="SAM" id="MobiDB-lite"/>
    </source>
</evidence>
<gene>
    <name evidence="2" type="ORF">A6R68_21128</name>
</gene>
<feature type="region of interest" description="Disordered" evidence="1">
    <location>
        <begin position="144"/>
        <end position="163"/>
    </location>
</feature>
<accession>A0A1A6HSH2</accession>
<feature type="region of interest" description="Disordered" evidence="1">
    <location>
        <begin position="1"/>
        <end position="44"/>
    </location>
</feature>
<reference evidence="2 3" key="1">
    <citation type="submission" date="2016-06" db="EMBL/GenBank/DDBJ databases">
        <title>The Draft Genome Sequence and Annotation of the Desert Woodrat Neotoma lepida.</title>
        <authorList>
            <person name="Campbell M."/>
            <person name="Oakeson K.F."/>
            <person name="Yandell M."/>
            <person name="Halpert J.R."/>
            <person name="Dearing D."/>
        </authorList>
    </citation>
    <scope>NUCLEOTIDE SEQUENCE [LARGE SCALE GENOMIC DNA]</scope>
    <source>
        <strain evidence="2">417</strain>
        <tissue evidence="2">Liver</tissue>
    </source>
</reference>
<feature type="compositionally biased region" description="Basic and acidic residues" evidence="1">
    <location>
        <begin position="1"/>
        <end position="10"/>
    </location>
</feature>
<dbReference type="EMBL" id="LZPO01017326">
    <property type="protein sequence ID" value="OBS80672.1"/>
    <property type="molecule type" value="Genomic_DNA"/>
</dbReference>
<feature type="compositionally biased region" description="Low complexity" evidence="1">
    <location>
        <begin position="16"/>
        <end position="33"/>
    </location>
</feature>
<keyword evidence="3" id="KW-1185">Reference proteome</keyword>
<comment type="caution">
    <text evidence="2">The sequence shown here is derived from an EMBL/GenBank/DDBJ whole genome shotgun (WGS) entry which is preliminary data.</text>
</comment>
<dbReference type="AlphaFoldDB" id="A0A1A6HSH2"/>
<protein>
    <submittedName>
        <fullName evidence="2">Uncharacterized protein</fullName>
    </submittedName>
</protein>
<evidence type="ECO:0000313" key="3">
    <source>
        <dbReference type="Proteomes" id="UP000092124"/>
    </source>
</evidence>